<evidence type="ECO:0000256" key="1">
    <source>
        <dbReference type="SAM" id="Phobius"/>
    </source>
</evidence>
<keyword evidence="3" id="KW-1185">Reference proteome</keyword>
<organism evidence="2 3">
    <name type="scientific">Lasiosphaeria miniovina</name>
    <dbReference type="NCBI Taxonomy" id="1954250"/>
    <lineage>
        <taxon>Eukaryota</taxon>
        <taxon>Fungi</taxon>
        <taxon>Dikarya</taxon>
        <taxon>Ascomycota</taxon>
        <taxon>Pezizomycotina</taxon>
        <taxon>Sordariomycetes</taxon>
        <taxon>Sordariomycetidae</taxon>
        <taxon>Sordariales</taxon>
        <taxon>Lasiosphaeriaceae</taxon>
        <taxon>Lasiosphaeria</taxon>
    </lineage>
</organism>
<dbReference type="RefSeq" id="XP_060301652.1">
    <property type="nucleotide sequence ID" value="XM_060439578.1"/>
</dbReference>
<accession>A0AA40E8B6</accession>
<keyword evidence="1" id="KW-0812">Transmembrane</keyword>
<dbReference type="Proteomes" id="UP001172101">
    <property type="component" value="Unassembled WGS sequence"/>
</dbReference>
<gene>
    <name evidence="2" type="ORF">B0T26DRAFT_673270</name>
</gene>
<dbReference type="GeneID" id="85322848"/>
<keyword evidence="1" id="KW-0472">Membrane</keyword>
<evidence type="ECO:0000313" key="3">
    <source>
        <dbReference type="Proteomes" id="UP001172101"/>
    </source>
</evidence>
<protein>
    <submittedName>
        <fullName evidence="2">Uncharacterized protein</fullName>
    </submittedName>
</protein>
<evidence type="ECO:0000313" key="2">
    <source>
        <dbReference type="EMBL" id="KAK0728797.1"/>
    </source>
</evidence>
<dbReference type="AlphaFoldDB" id="A0AA40E8B6"/>
<proteinExistence type="predicted"/>
<reference evidence="2" key="1">
    <citation type="submission" date="2023-06" db="EMBL/GenBank/DDBJ databases">
        <title>Genome-scale phylogeny and comparative genomics of the fungal order Sordariales.</title>
        <authorList>
            <consortium name="Lawrence Berkeley National Laboratory"/>
            <person name="Hensen N."/>
            <person name="Bonometti L."/>
            <person name="Westerberg I."/>
            <person name="Brannstrom I.O."/>
            <person name="Guillou S."/>
            <person name="Cros-Aarteil S."/>
            <person name="Calhoun S."/>
            <person name="Haridas S."/>
            <person name="Kuo A."/>
            <person name="Mondo S."/>
            <person name="Pangilinan J."/>
            <person name="Riley R."/>
            <person name="LaButti K."/>
            <person name="Andreopoulos B."/>
            <person name="Lipzen A."/>
            <person name="Chen C."/>
            <person name="Yanf M."/>
            <person name="Daum C."/>
            <person name="Ng V."/>
            <person name="Clum A."/>
            <person name="Steindorff A."/>
            <person name="Ohm R."/>
            <person name="Martin F."/>
            <person name="Silar P."/>
            <person name="Natvig D."/>
            <person name="Lalanne C."/>
            <person name="Gautier V."/>
            <person name="Ament-velasquez S.L."/>
            <person name="Kruys A."/>
            <person name="Hutchinson M.I."/>
            <person name="Powell A.J."/>
            <person name="Barry K."/>
            <person name="Miller A.N."/>
            <person name="Grigoriev I.V."/>
            <person name="Debuchy R."/>
            <person name="Gladieux P."/>
            <person name="Thoren M.H."/>
            <person name="Johannesson H."/>
        </authorList>
    </citation>
    <scope>NUCLEOTIDE SEQUENCE</scope>
    <source>
        <strain evidence="2">SMH2392-1A</strain>
    </source>
</reference>
<sequence>MFGELVPEHRPWPKRAADVPYASRLNYFSLNRQSCPYPEVALFRLPSFCALLSRRLEAGYHPAIFHRHSRSPTLANSPSSTKYTQQYLNEILRSYIILFGPDKRSRDLFRSQELAKAQVGGQADPLLTHLSPKKVRRLGSAGVPWTMPTRGFYGPDDFPLLGEKLLRLQDFNMQKDSSTLREFWADQRNPFNFYTSWAVLVFGLMSILLSLVHCALSMAQLVVSLRQLQSTSDN</sequence>
<name>A0AA40E8B6_9PEZI</name>
<keyword evidence="1" id="KW-1133">Transmembrane helix</keyword>
<comment type="caution">
    <text evidence="2">The sequence shown here is derived from an EMBL/GenBank/DDBJ whole genome shotgun (WGS) entry which is preliminary data.</text>
</comment>
<dbReference type="EMBL" id="JAUIRO010000002">
    <property type="protein sequence ID" value="KAK0728797.1"/>
    <property type="molecule type" value="Genomic_DNA"/>
</dbReference>
<feature type="transmembrane region" description="Helical" evidence="1">
    <location>
        <begin position="197"/>
        <end position="223"/>
    </location>
</feature>